<dbReference type="Gene3D" id="3.30.559.30">
    <property type="entry name" value="Nonribosomal peptide synthetase, condensation domain"/>
    <property type="match status" value="1"/>
</dbReference>
<dbReference type="InterPro" id="IPR009081">
    <property type="entry name" value="PP-bd_ACP"/>
</dbReference>
<feature type="domain" description="Carrier" evidence="4">
    <location>
        <begin position="83"/>
        <end position="157"/>
    </location>
</feature>
<dbReference type="SUPFAM" id="SSF56801">
    <property type="entry name" value="Acetyl-CoA synthetase-like"/>
    <property type="match status" value="1"/>
</dbReference>
<evidence type="ECO:0000256" key="1">
    <source>
        <dbReference type="ARBA" id="ARBA00001957"/>
    </source>
</evidence>
<dbReference type="NCBIfam" id="TIGR01720">
    <property type="entry name" value="NRPS-para261"/>
    <property type="match status" value="1"/>
</dbReference>
<dbReference type="GO" id="GO:0003824">
    <property type="term" value="F:catalytic activity"/>
    <property type="evidence" value="ECO:0007669"/>
    <property type="project" value="InterPro"/>
</dbReference>
<name>A0A7Z1B4I9_9BACI</name>
<dbReference type="Gene3D" id="1.10.1200.10">
    <property type="entry name" value="ACP-like"/>
    <property type="match status" value="1"/>
</dbReference>
<dbReference type="InterPro" id="IPR045851">
    <property type="entry name" value="AMP-bd_C_sf"/>
</dbReference>
<dbReference type="Gene3D" id="3.30.559.10">
    <property type="entry name" value="Chloramphenicol acetyltransferase-like domain"/>
    <property type="match status" value="1"/>
</dbReference>
<dbReference type="InterPro" id="IPR023213">
    <property type="entry name" value="CAT-like_dom_sf"/>
</dbReference>
<gene>
    <name evidence="5" type="ORF">B4121_1807</name>
</gene>
<dbReference type="EMBL" id="LKPO01000010">
    <property type="protein sequence ID" value="OLF94775.1"/>
    <property type="molecule type" value="Genomic_DNA"/>
</dbReference>
<dbReference type="FunFam" id="1.10.1200.10:FF:000005">
    <property type="entry name" value="Nonribosomal peptide synthetase 1"/>
    <property type="match status" value="1"/>
</dbReference>
<dbReference type="Gene3D" id="3.30.300.30">
    <property type="match status" value="1"/>
</dbReference>
<dbReference type="InterPro" id="IPR010060">
    <property type="entry name" value="NRPS_synth"/>
</dbReference>
<dbReference type="Proteomes" id="UP000185604">
    <property type="component" value="Unassembled WGS sequence"/>
</dbReference>
<dbReference type="PANTHER" id="PTHR45398">
    <property type="match status" value="1"/>
</dbReference>
<dbReference type="GO" id="GO:0008610">
    <property type="term" value="P:lipid biosynthetic process"/>
    <property type="evidence" value="ECO:0007669"/>
    <property type="project" value="UniProtKB-ARBA"/>
</dbReference>
<evidence type="ECO:0000256" key="2">
    <source>
        <dbReference type="ARBA" id="ARBA00022450"/>
    </source>
</evidence>
<organism evidence="5 6">
    <name type="scientific">Bacillus paralicheniformis</name>
    <dbReference type="NCBI Taxonomy" id="1648923"/>
    <lineage>
        <taxon>Bacteria</taxon>
        <taxon>Bacillati</taxon>
        <taxon>Bacillota</taxon>
        <taxon>Bacilli</taxon>
        <taxon>Bacillales</taxon>
        <taxon>Bacillaceae</taxon>
        <taxon>Bacillus</taxon>
    </lineage>
</organism>
<dbReference type="InterPro" id="IPR036736">
    <property type="entry name" value="ACP-like_sf"/>
</dbReference>
<dbReference type="Pfam" id="PF00550">
    <property type="entry name" value="PP-binding"/>
    <property type="match status" value="1"/>
</dbReference>
<protein>
    <recommendedName>
        <fullName evidence="4">Carrier domain-containing protein</fullName>
    </recommendedName>
</protein>
<comment type="caution">
    <text evidence="5">The sequence shown here is derived from an EMBL/GenBank/DDBJ whole genome shotgun (WGS) entry which is preliminary data.</text>
</comment>
<accession>A0A7Z1B4I9</accession>
<dbReference type="PANTHER" id="PTHR45398:SF1">
    <property type="entry name" value="ENZYME, PUTATIVE (JCVI)-RELATED"/>
    <property type="match status" value="1"/>
</dbReference>
<reference evidence="5 6" key="1">
    <citation type="journal article" date="2016" name="Front. Microbiol.">
        <title>High-Level Heat Resistance of Spores of Bacillus amyloliquefaciens and Bacillus licheniformis Results from the Presence of a spoVA Operon in a Tn1546 Transposon.</title>
        <authorList>
            <person name="Berendsen E.M."/>
            <person name="Koning R.A."/>
            <person name="Boekhorst J."/>
            <person name="de Jong A."/>
            <person name="Kuipers O.P."/>
            <person name="Wells-Bennik M.H."/>
        </authorList>
    </citation>
    <scope>NUCLEOTIDE SEQUENCE [LARGE SCALE GENOMIC DNA]</scope>
    <source>
        <strain evidence="5 6">B4121</strain>
    </source>
</reference>
<dbReference type="Pfam" id="PF13193">
    <property type="entry name" value="AMP-binding_C"/>
    <property type="match status" value="1"/>
</dbReference>
<evidence type="ECO:0000313" key="6">
    <source>
        <dbReference type="Proteomes" id="UP000185604"/>
    </source>
</evidence>
<dbReference type="PROSITE" id="PS50075">
    <property type="entry name" value="CARRIER"/>
    <property type="match status" value="1"/>
</dbReference>
<dbReference type="Pfam" id="PF00668">
    <property type="entry name" value="Condensation"/>
    <property type="match status" value="1"/>
</dbReference>
<dbReference type="InterPro" id="IPR001242">
    <property type="entry name" value="Condensation_dom"/>
</dbReference>
<comment type="cofactor">
    <cofactor evidence="1">
        <name>pantetheine 4'-phosphate</name>
        <dbReference type="ChEBI" id="CHEBI:47942"/>
    </cofactor>
</comment>
<dbReference type="SUPFAM" id="SSF52777">
    <property type="entry name" value="CoA-dependent acyltransferases"/>
    <property type="match status" value="2"/>
</dbReference>
<sequence length="628" mass="70646">MQEAVVTDIEDACGNKALCGYVVANEQLDTESLARKLAQTLPDYMVPSFWVQLKELPVTANGKVDRRALPQPDVEAQTAEYKAPLTETEQLLADIWQEVLGIDRIGITDNFFALGGDSIKGIQMASRLQQYGWKLEMKDLFQHPTIGEISSYIEWADAKPINQGPVEGEVTLTPIQRWFFERRFTNEHHWNQSVMLHALTGFDPETAGKALSKLIEHHDALRMVYQRNGDGIVQYNRGLEETAVRPEVIRFNESGAELEAAVLKASNRIQSSIDLTEGPLLKAAIFKTDQGDHLLIVIHHLVVDGISWRILLEDFAAGYAQAEKGEPIILQDKTHSFAEYAARLEEYAGSKAFAKEIGYWQEIEQAETAALPKDDEAEDKRMRHTKTAEFSLSKEETEQLMTKVHEAYNTEMNDILLTALGLALKEWTGQEDFIICLEGHGREDIIDGLNISRTVGWFTSQFPALIQMRHSGDIGYQIKQIKEELRHIPNKGIGYGIYRYLTEEGKKAKPIKHDISFNYLGQFTEMADSGLFTRSTLPSGDPLSPETEKPNALDIVGYIEDGILTMSIAYHSLEYKESTVAAVAASFKTYLLQLIDHCLERDGGELTPSDLGDDELTLEELDKLMEIF</sequence>
<evidence type="ECO:0000313" key="5">
    <source>
        <dbReference type="EMBL" id="OLF94775.1"/>
    </source>
</evidence>
<dbReference type="AlphaFoldDB" id="A0A7Z1B4I9"/>
<keyword evidence="2" id="KW-0596">Phosphopantetheine</keyword>
<evidence type="ECO:0000256" key="3">
    <source>
        <dbReference type="ARBA" id="ARBA00022553"/>
    </source>
</evidence>
<evidence type="ECO:0000259" key="4">
    <source>
        <dbReference type="PROSITE" id="PS50075"/>
    </source>
</evidence>
<proteinExistence type="predicted"/>
<dbReference type="InterPro" id="IPR006162">
    <property type="entry name" value="Ppantetheine_attach_site"/>
</dbReference>
<dbReference type="PROSITE" id="PS00012">
    <property type="entry name" value="PHOSPHOPANTETHEINE"/>
    <property type="match status" value="1"/>
</dbReference>
<dbReference type="CDD" id="cd19534">
    <property type="entry name" value="E_NRPS"/>
    <property type="match status" value="1"/>
</dbReference>
<dbReference type="SUPFAM" id="SSF47336">
    <property type="entry name" value="ACP-like"/>
    <property type="match status" value="1"/>
</dbReference>
<keyword evidence="3" id="KW-0597">Phosphoprotein</keyword>
<dbReference type="InterPro" id="IPR025110">
    <property type="entry name" value="AMP-bd_C"/>
</dbReference>